<proteinExistence type="predicted"/>
<sequence length="218" mass="24808">MAHEILSVQYSKAMKSCGRGHGLYHPPPQRALNYGVCGYIDDLVLESGLEHEQDLRAWAKKNKKAILQRRPEVKRYGFWVVQTIWTTEDAYTNTWTQNKRNVSVNLGAMASGLIGAEVAIQYGEETTVDGGWVHPLPTGDTAEKYVIFFNGPRFKYLTGLEALPFIREVRGGEEEEYESDDNTAIPININGSTEEFHLVQYHSDSEDEEEEEEEENMM</sequence>
<reference evidence="1" key="1">
    <citation type="submission" date="2022-11" db="EMBL/GenBank/DDBJ databases">
        <title>Genome Sequence of Nemania bipapillata.</title>
        <authorList>
            <person name="Buettner E."/>
        </authorList>
    </citation>
    <scope>NUCLEOTIDE SEQUENCE</scope>
    <source>
        <strain evidence="1">CP14</strain>
    </source>
</reference>
<name>A0ACC2IQ49_9PEZI</name>
<gene>
    <name evidence="1" type="ORF">ONZ43_g4247</name>
</gene>
<comment type="caution">
    <text evidence="1">The sequence shown here is derived from an EMBL/GenBank/DDBJ whole genome shotgun (WGS) entry which is preliminary data.</text>
</comment>
<protein>
    <submittedName>
        <fullName evidence="1">Uncharacterized protein</fullName>
    </submittedName>
</protein>
<dbReference type="EMBL" id="JAPESX010001114">
    <property type="protein sequence ID" value="KAJ8117266.1"/>
    <property type="molecule type" value="Genomic_DNA"/>
</dbReference>
<accession>A0ACC2IQ49</accession>
<keyword evidence="2" id="KW-1185">Reference proteome</keyword>
<organism evidence="1 2">
    <name type="scientific">Nemania bipapillata</name>
    <dbReference type="NCBI Taxonomy" id="110536"/>
    <lineage>
        <taxon>Eukaryota</taxon>
        <taxon>Fungi</taxon>
        <taxon>Dikarya</taxon>
        <taxon>Ascomycota</taxon>
        <taxon>Pezizomycotina</taxon>
        <taxon>Sordariomycetes</taxon>
        <taxon>Xylariomycetidae</taxon>
        <taxon>Xylariales</taxon>
        <taxon>Xylariaceae</taxon>
        <taxon>Nemania</taxon>
    </lineage>
</organism>
<dbReference type="Proteomes" id="UP001153334">
    <property type="component" value="Unassembled WGS sequence"/>
</dbReference>
<evidence type="ECO:0000313" key="1">
    <source>
        <dbReference type="EMBL" id="KAJ8117266.1"/>
    </source>
</evidence>
<evidence type="ECO:0000313" key="2">
    <source>
        <dbReference type="Proteomes" id="UP001153334"/>
    </source>
</evidence>